<dbReference type="EMBL" id="JACEFB010000009">
    <property type="protein sequence ID" value="MBA2227006.1"/>
    <property type="molecule type" value="Genomic_DNA"/>
</dbReference>
<dbReference type="RefSeq" id="WP_194538627.1">
    <property type="nucleotide sequence ID" value="NZ_JACEFB010000009.1"/>
</dbReference>
<feature type="transmembrane region" description="Helical" evidence="1">
    <location>
        <begin position="31"/>
        <end position="48"/>
    </location>
</feature>
<organism evidence="2 3">
    <name type="scientific">Thermogemmata fonticola</name>
    <dbReference type="NCBI Taxonomy" id="2755323"/>
    <lineage>
        <taxon>Bacteria</taxon>
        <taxon>Pseudomonadati</taxon>
        <taxon>Planctomycetota</taxon>
        <taxon>Planctomycetia</taxon>
        <taxon>Gemmatales</taxon>
        <taxon>Gemmataceae</taxon>
        <taxon>Thermogemmata</taxon>
    </lineage>
</organism>
<evidence type="ECO:0000313" key="2">
    <source>
        <dbReference type="EMBL" id="MBA2227006.1"/>
    </source>
</evidence>
<keyword evidence="1" id="KW-1133">Transmembrane helix</keyword>
<sequence length="119" mass="12772">MSPTAFYGLAAACGVVILALLLAVSGGWHPALAYLAAINLTTLALYSYDKLIAGSSLVRVPESVLQGLAFLGGSPAAFAAQKVLRHKTRKTSFQKTYWTIVFLQLLLIGLIVWLAVRRP</sequence>
<reference evidence="2 3" key="1">
    <citation type="submission" date="2020-07" db="EMBL/GenBank/DDBJ databases">
        <title>Thermogemmata thermophila gen. nov., sp. nov., a novel moderate thermophilic planctomycete from a Kamchatka hot spring.</title>
        <authorList>
            <person name="Elcheninov A.G."/>
            <person name="Podosokorskaya O.A."/>
            <person name="Kovaleva O.L."/>
            <person name="Novikov A."/>
            <person name="Bonch-Osmolovskaya E.A."/>
            <person name="Toshchakov S.V."/>
            <person name="Kublanov I.V."/>
        </authorList>
    </citation>
    <scope>NUCLEOTIDE SEQUENCE [LARGE SCALE GENOMIC DNA]</scope>
    <source>
        <strain evidence="2 3">2918</strain>
    </source>
</reference>
<protein>
    <submittedName>
        <fullName evidence="2">DUF1294 domain-containing protein</fullName>
    </submittedName>
</protein>
<dbReference type="Pfam" id="PF06961">
    <property type="entry name" value="DUF1294"/>
    <property type="match status" value="1"/>
</dbReference>
<proteinExistence type="predicted"/>
<accession>A0A7V8VFH8</accession>
<name>A0A7V8VFH8_9BACT</name>
<keyword evidence="3" id="KW-1185">Reference proteome</keyword>
<feature type="transmembrane region" description="Helical" evidence="1">
    <location>
        <begin position="96"/>
        <end position="116"/>
    </location>
</feature>
<dbReference type="InterPro" id="IPR010718">
    <property type="entry name" value="DUF1294"/>
</dbReference>
<dbReference type="AlphaFoldDB" id="A0A7V8VFH8"/>
<comment type="caution">
    <text evidence="2">The sequence shown here is derived from an EMBL/GenBank/DDBJ whole genome shotgun (WGS) entry which is preliminary data.</text>
</comment>
<dbReference type="Proteomes" id="UP000542342">
    <property type="component" value="Unassembled WGS sequence"/>
</dbReference>
<evidence type="ECO:0000313" key="3">
    <source>
        <dbReference type="Proteomes" id="UP000542342"/>
    </source>
</evidence>
<keyword evidence="1" id="KW-0472">Membrane</keyword>
<gene>
    <name evidence="2" type="ORF">H0921_12625</name>
</gene>
<feature type="transmembrane region" description="Helical" evidence="1">
    <location>
        <begin position="6"/>
        <end position="24"/>
    </location>
</feature>
<evidence type="ECO:0000256" key="1">
    <source>
        <dbReference type="SAM" id="Phobius"/>
    </source>
</evidence>
<keyword evidence="1" id="KW-0812">Transmembrane</keyword>